<organism evidence="3 4">
    <name type="scientific">Heligmosomoides polygyrus</name>
    <name type="common">Parasitic roundworm</name>
    <dbReference type="NCBI Taxonomy" id="6339"/>
    <lineage>
        <taxon>Eukaryota</taxon>
        <taxon>Metazoa</taxon>
        <taxon>Ecdysozoa</taxon>
        <taxon>Nematoda</taxon>
        <taxon>Chromadorea</taxon>
        <taxon>Rhabditida</taxon>
        <taxon>Rhabditina</taxon>
        <taxon>Rhabditomorpha</taxon>
        <taxon>Strongyloidea</taxon>
        <taxon>Heligmosomidae</taxon>
        <taxon>Heligmosomoides</taxon>
    </lineage>
</organism>
<evidence type="ECO:0000313" key="4">
    <source>
        <dbReference type="WBParaSite" id="HPBE_0002099801-mRNA-1"/>
    </source>
</evidence>
<proteinExistence type="predicted"/>
<feature type="compositionally biased region" description="Basic and acidic residues" evidence="1">
    <location>
        <begin position="96"/>
        <end position="113"/>
    </location>
</feature>
<protein>
    <submittedName>
        <fullName evidence="2 4">Uncharacterized protein</fullName>
    </submittedName>
</protein>
<dbReference type="AlphaFoldDB" id="A0A183GF46"/>
<evidence type="ECO:0000313" key="2">
    <source>
        <dbReference type="EMBL" id="VDP22838.1"/>
    </source>
</evidence>
<reference evidence="2 3" key="1">
    <citation type="submission" date="2018-11" db="EMBL/GenBank/DDBJ databases">
        <authorList>
            <consortium name="Pathogen Informatics"/>
        </authorList>
    </citation>
    <scope>NUCLEOTIDE SEQUENCE [LARGE SCALE GENOMIC DNA]</scope>
</reference>
<dbReference type="WBParaSite" id="HPBE_0002099801-mRNA-1">
    <property type="protein sequence ID" value="HPBE_0002099801-mRNA-1"/>
    <property type="gene ID" value="HPBE_0002099801"/>
</dbReference>
<keyword evidence="3" id="KW-1185">Reference proteome</keyword>
<dbReference type="Proteomes" id="UP000050761">
    <property type="component" value="Unassembled WGS sequence"/>
</dbReference>
<sequence>MTATALRSKARRTNGGCRRPYQMRVRECSSAIRLRLECSVAEAKLEIRNTGSESKLRRKARMDKGCGCGGRGHVADESADESPDESNAMTRIVGRFSRETRSRRSQQRCERPACSRSYFSPIEMRENPPQSGMMRWS</sequence>
<accession>A0A3P8CNN3</accession>
<gene>
    <name evidence="2" type="ORF">HPBE_LOCUS20997</name>
</gene>
<reference evidence="4" key="2">
    <citation type="submission" date="2019-09" db="UniProtKB">
        <authorList>
            <consortium name="WormBaseParasite"/>
        </authorList>
    </citation>
    <scope>IDENTIFICATION</scope>
</reference>
<accession>A0A183GF46</accession>
<feature type="region of interest" description="Disordered" evidence="1">
    <location>
        <begin position="67"/>
        <end position="113"/>
    </location>
</feature>
<evidence type="ECO:0000256" key="1">
    <source>
        <dbReference type="SAM" id="MobiDB-lite"/>
    </source>
</evidence>
<dbReference type="EMBL" id="UZAH01032606">
    <property type="protein sequence ID" value="VDP22838.1"/>
    <property type="molecule type" value="Genomic_DNA"/>
</dbReference>
<name>A0A183GF46_HELPZ</name>
<evidence type="ECO:0000313" key="3">
    <source>
        <dbReference type="Proteomes" id="UP000050761"/>
    </source>
</evidence>